<gene>
    <name evidence="2" type="ORF">EV420DRAFT_21260</name>
</gene>
<keyword evidence="1" id="KW-1133">Transmembrane helix</keyword>
<reference evidence="2" key="1">
    <citation type="submission" date="2023-06" db="EMBL/GenBank/DDBJ databases">
        <authorList>
            <consortium name="Lawrence Berkeley National Laboratory"/>
            <person name="Ahrendt S."/>
            <person name="Sahu N."/>
            <person name="Indic B."/>
            <person name="Wong-Bajracharya J."/>
            <person name="Merenyi Z."/>
            <person name="Ke H.-M."/>
            <person name="Monk M."/>
            <person name="Kocsube S."/>
            <person name="Drula E."/>
            <person name="Lipzen A."/>
            <person name="Balint B."/>
            <person name="Henrissat B."/>
            <person name="Andreopoulos B."/>
            <person name="Martin F.M."/>
            <person name="Harder C.B."/>
            <person name="Rigling D."/>
            <person name="Ford K.L."/>
            <person name="Foster G.D."/>
            <person name="Pangilinan J."/>
            <person name="Papanicolaou A."/>
            <person name="Barry K."/>
            <person name="LaButti K."/>
            <person name="Viragh M."/>
            <person name="Koriabine M."/>
            <person name="Yan M."/>
            <person name="Riley R."/>
            <person name="Champramary S."/>
            <person name="Plett K.L."/>
            <person name="Tsai I.J."/>
            <person name="Slot J."/>
            <person name="Sipos G."/>
            <person name="Plett J."/>
            <person name="Nagy L.G."/>
            <person name="Grigoriev I.V."/>
        </authorList>
    </citation>
    <scope>NUCLEOTIDE SEQUENCE</scope>
    <source>
        <strain evidence="2">CCBAS 213</strain>
    </source>
</reference>
<keyword evidence="3" id="KW-1185">Reference proteome</keyword>
<dbReference type="GeneID" id="85364786"/>
<dbReference type="RefSeq" id="XP_060339086.1">
    <property type="nucleotide sequence ID" value="XM_060481238.1"/>
</dbReference>
<dbReference type="Proteomes" id="UP001175211">
    <property type="component" value="Unassembled WGS sequence"/>
</dbReference>
<proteinExistence type="predicted"/>
<evidence type="ECO:0000313" key="2">
    <source>
        <dbReference type="EMBL" id="KAK0469293.1"/>
    </source>
</evidence>
<accession>A0AA39NP99</accession>
<evidence type="ECO:0000313" key="3">
    <source>
        <dbReference type="Proteomes" id="UP001175211"/>
    </source>
</evidence>
<dbReference type="EMBL" id="JAUEPS010000001">
    <property type="protein sequence ID" value="KAK0469293.1"/>
    <property type="molecule type" value="Genomic_DNA"/>
</dbReference>
<feature type="transmembrane region" description="Helical" evidence="1">
    <location>
        <begin position="6"/>
        <end position="25"/>
    </location>
</feature>
<dbReference type="AlphaFoldDB" id="A0AA39NP99"/>
<protein>
    <submittedName>
        <fullName evidence="2">Uncharacterized protein</fullName>
    </submittedName>
</protein>
<keyword evidence="1" id="KW-0812">Transmembrane</keyword>
<organism evidence="2 3">
    <name type="scientific">Armillaria tabescens</name>
    <name type="common">Ringless honey mushroom</name>
    <name type="synonym">Agaricus tabescens</name>
    <dbReference type="NCBI Taxonomy" id="1929756"/>
    <lineage>
        <taxon>Eukaryota</taxon>
        <taxon>Fungi</taxon>
        <taxon>Dikarya</taxon>
        <taxon>Basidiomycota</taxon>
        <taxon>Agaricomycotina</taxon>
        <taxon>Agaricomycetes</taxon>
        <taxon>Agaricomycetidae</taxon>
        <taxon>Agaricales</taxon>
        <taxon>Marasmiineae</taxon>
        <taxon>Physalacriaceae</taxon>
        <taxon>Desarmillaria</taxon>
    </lineage>
</organism>
<evidence type="ECO:0000256" key="1">
    <source>
        <dbReference type="SAM" id="Phobius"/>
    </source>
</evidence>
<comment type="caution">
    <text evidence="2">The sequence shown here is derived from an EMBL/GenBank/DDBJ whole genome shotgun (WGS) entry which is preliminary data.</text>
</comment>
<sequence length="182" mass="20922">MLISYFWVYIHLGLSCLSICLSPAATVNFQADRFYQYCAMASQLPYWLAHAHPPTFFLAMLLQFLRPRVCPYSTHSHWMIRSIKIFNKTRGVKHLAEISHICHILMRLFRIPSWPYENFNSARKKHGPPGRTDLELGRPKHFAFTLLILAKLFSSEGVLGPRMLADTRNNPTRCALVGSTNS</sequence>
<name>A0AA39NP99_ARMTA</name>
<keyword evidence="1" id="KW-0472">Membrane</keyword>